<keyword evidence="2" id="KW-0732">Signal</keyword>
<dbReference type="InterPro" id="IPR027268">
    <property type="entry name" value="Peptidase_M4/M1_CTD_sf"/>
</dbReference>
<dbReference type="InterPro" id="IPR014782">
    <property type="entry name" value="Peptidase_M1_dom"/>
</dbReference>
<sequence length="853" mass="99465">MLLFFVAMLFLCSSSNAYLIEEECLNYTIYPVQYDLTIIPHIFKDGTAYFDCDLIITVISNAPNVNVIELDAKEIKIKETVKVLNGAYDIVNQYRPYEFDNKRGKIYIYLKEPLRQYSMSKTQYLIRISYVKYLNSESDGIFIVPFEDNGKTEYLYTTRLSPNKAKYFFPCLDNPQFEAIFKFRVYILPSRPGIQFCNTTVVVANELKREDFKGDSYGIIEFIPSPQIGVYQVGFHHSNFASRQIKVLNDTIIIWAPLSNLPQYTYILQFGQSIITLIHQYSRTNRPVVNGPINIVAVPKILNGYEIESWNLLTNSDTRLAYINEYTSIKQMEVMMFELAQQLSRIWLGNPGEVERTRWKEEWFKEGVATYFAYYYLTQHNHGKPRSNYRLPLTTYGLKMKHRAMSVDWHHSTPALISFNRTLAIEIPVRYKDLFTMKTASILWMVENWIGSQKFHQAMINYINSRRGRYISLDDFMASLDHDTVECFNQFFNGSTASRVLNSWFYQSGYPVVEVKVFRDRTPNAIQLKQRKFSFDVQNRVDSNYLIPISYIVQNNENCYNCHMPRFTIGSQTYTFGENLNGGWIILNRNASGYYRVNYDNDTWKLIAKTLREHHLSIDELNRAQIVNDVLALYAAGDVRDDAAMEVLDYLNLELSPVVWDAAVSGFDLLKTEGGHMTKISYEEWQNFMRKKVSTIYRRLKDDIEQRPEIRLFRSDIIEFACSIKYRPCLDDMWRIYGDQEKGLQRMNPDYRQCCYYVVMNDANGNLASDNFNRFELDDKSHAEHKIREENRFLYRVPIGHPRPLPIIMSTSAPTTEIIPSSTLIPAECGGAENSLVSVYSVVIVFIINIIIM</sequence>
<reference evidence="6 7" key="1">
    <citation type="submission" date="2017-07" db="EMBL/GenBank/DDBJ databases">
        <authorList>
            <person name="Talla V."/>
            <person name="Backstrom N."/>
        </authorList>
    </citation>
    <scope>NUCLEOTIDE SEQUENCE [LARGE SCALE GENOMIC DNA]</scope>
</reference>
<dbReference type="GO" id="GO:0043171">
    <property type="term" value="P:peptide catabolic process"/>
    <property type="evidence" value="ECO:0007669"/>
    <property type="project" value="TreeGrafter"/>
</dbReference>
<organism evidence="6 7">
    <name type="scientific">Leptidea sinapis</name>
    <dbReference type="NCBI Taxonomy" id="189913"/>
    <lineage>
        <taxon>Eukaryota</taxon>
        <taxon>Metazoa</taxon>
        <taxon>Ecdysozoa</taxon>
        <taxon>Arthropoda</taxon>
        <taxon>Hexapoda</taxon>
        <taxon>Insecta</taxon>
        <taxon>Pterygota</taxon>
        <taxon>Neoptera</taxon>
        <taxon>Endopterygota</taxon>
        <taxon>Lepidoptera</taxon>
        <taxon>Glossata</taxon>
        <taxon>Ditrysia</taxon>
        <taxon>Papilionoidea</taxon>
        <taxon>Pieridae</taxon>
        <taxon>Dismorphiinae</taxon>
        <taxon>Leptidea</taxon>
    </lineage>
</organism>
<feature type="domain" description="Aminopeptidase N-like N-terminal" evidence="5">
    <location>
        <begin position="31"/>
        <end position="187"/>
    </location>
</feature>
<dbReference type="GO" id="GO:0006508">
    <property type="term" value="P:proteolysis"/>
    <property type="evidence" value="ECO:0007669"/>
    <property type="project" value="TreeGrafter"/>
</dbReference>
<dbReference type="GO" id="GO:0042277">
    <property type="term" value="F:peptide binding"/>
    <property type="evidence" value="ECO:0007669"/>
    <property type="project" value="TreeGrafter"/>
</dbReference>
<feature type="domain" description="ERAP1-like C-terminal" evidence="4">
    <location>
        <begin position="584"/>
        <end position="766"/>
    </location>
</feature>
<dbReference type="GO" id="GO:0016020">
    <property type="term" value="C:membrane"/>
    <property type="evidence" value="ECO:0007669"/>
    <property type="project" value="TreeGrafter"/>
</dbReference>
<evidence type="ECO:0000313" key="7">
    <source>
        <dbReference type="Proteomes" id="UP000324832"/>
    </source>
</evidence>
<dbReference type="InterPro" id="IPR042097">
    <property type="entry name" value="Aminopeptidase_N-like_N_sf"/>
</dbReference>
<feature type="signal peptide" evidence="2">
    <location>
        <begin position="1"/>
        <end position="17"/>
    </location>
</feature>
<dbReference type="AlphaFoldDB" id="A0A5E4QVM1"/>
<evidence type="ECO:0008006" key="8">
    <source>
        <dbReference type="Google" id="ProtNLM"/>
    </source>
</evidence>
<dbReference type="Pfam" id="PF01433">
    <property type="entry name" value="Peptidase_M1"/>
    <property type="match status" value="1"/>
</dbReference>
<feature type="chain" id="PRO_5022986920" description="Aminopeptidase" evidence="2">
    <location>
        <begin position="18"/>
        <end position="853"/>
    </location>
</feature>
<accession>A0A5E4QVM1</accession>
<dbReference type="InterPro" id="IPR045357">
    <property type="entry name" value="Aminopeptidase_N-like_N"/>
</dbReference>
<gene>
    <name evidence="6" type="ORF">LSINAPIS_LOCUS12015</name>
</gene>
<dbReference type="SUPFAM" id="SSF55486">
    <property type="entry name" value="Metalloproteases ('zincins'), catalytic domain"/>
    <property type="match status" value="1"/>
</dbReference>
<dbReference type="Gene3D" id="1.25.50.20">
    <property type="match status" value="1"/>
</dbReference>
<evidence type="ECO:0000313" key="6">
    <source>
        <dbReference type="EMBL" id="VVD01644.1"/>
    </source>
</evidence>
<evidence type="ECO:0000256" key="1">
    <source>
        <dbReference type="ARBA" id="ARBA00010136"/>
    </source>
</evidence>
<dbReference type="InterPro" id="IPR024571">
    <property type="entry name" value="ERAP1-like_C_dom"/>
</dbReference>
<dbReference type="Pfam" id="PF11838">
    <property type="entry name" value="ERAP1_C"/>
    <property type="match status" value="1"/>
</dbReference>
<dbReference type="GO" id="GO:0005737">
    <property type="term" value="C:cytoplasm"/>
    <property type="evidence" value="ECO:0007669"/>
    <property type="project" value="TreeGrafter"/>
</dbReference>
<dbReference type="Gene3D" id="2.60.40.1730">
    <property type="entry name" value="tricorn interacting facor f3 domain"/>
    <property type="match status" value="1"/>
</dbReference>
<dbReference type="Gene3D" id="2.60.40.1910">
    <property type="match status" value="1"/>
</dbReference>
<dbReference type="InterPro" id="IPR050344">
    <property type="entry name" value="Peptidase_M1_aminopeptidases"/>
</dbReference>
<name>A0A5E4QVM1_9NEOP</name>
<dbReference type="GO" id="GO:0070006">
    <property type="term" value="F:metalloaminopeptidase activity"/>
    <property type="evidence" value="ECO:0007669"/>
    <property type="project" value="TreeGrafter"/>
</dbReference>
<feature type="domain" description="Peptidase M1 membrane alanine aminopeptidase" evidence="3">
    <location>
        <begin position="293"/>
        <end position="491"/>
    </location>
</feature>
<proteinExistence type="inferred from homology"/>
<evidence type="ECO:0000259" key="4">
    <source>
        <dbReference type="Pfam" id="PF11838"/>
    </source>
</evidence>
<dbReference type="Gene3D" id="1.10.390.10">
    <property type="entry name" value="Neutral Protease Domain 2"/>
    <property type="match status" value="1"/>
</dbReference>
<dbReference type="EMBL" id="FZQP02005488">
    <property type="protein sequence ID" value="VVD01644.1"/>
    <property type="molecule type" value="Genomic_DNA"/>
</dbReference>
<keyword evidence="7" id="KW-1185">Reference proteome</keyword>
<dbReference type="Pfam" id="PF17900">
    <property type="entry name" value="Peptidase_M1_N"/>
    <property type="match status" value="1"/>
</dbReference>
<protein>
    <recommendedName>
        <fullName evidence="8">Aminopeptidase</fullName>
    </recommendedName>
</protein>
<dbReference type="GO" id="GO:0008270">
    <property type="term" value="F:zinc ion binding"/>
    <property type="evidence" value="ECO:0007669"/>
    <property type="project" value="InterPro"/>
</dbReference>
<comment type="similarity">
    <text evidence="1">Belongs to the peptidase M1 family.</text>
</comment>
<evidence type="ECO:0000256" key="2">
    <source>
        <dbReference type="SAM" id="SignalP"/>
    </source>
</evidence>
<dbReference type="GO" id="GO:0005615">
    <property type="term" value="C:extracellular space"/>
    <property type="evidence" value="ECO:0007669"/>
    <property type="project" value="TreeGrafter"/>
</dbReference>
<evidence type="ECO:0000259" key="3">
    <source>
        <dbReference type="Pfam" id="PF01433"/>
    </source>
</evidence>
<dbReference type="SUPFAM" id="SSF63737">
    <property type="entry name" value="Leukotriene A4 hydrolase N-terminal domain"/>
    <property type="match status" value="1"/>
</dbReference>
<evidence type="ECO:0000259" key="5">
    <source>
        <dbReference type="Pfam" id="PF17900"/>
    </source>
</evidence>
<dbReference type="PANTHER" id="PTHR11533">
    <property type="entry name" value="PROTEASE M1 ZINC METALLOPROTEASE"/>
    <property type="match status" value="1"/>
</dbReference>
<dbReference type="PANTHER" id="PTHR11533:SF21">
    <property type="entry name" value="AMINOPEPTIDASE"/>
    <property type="match status" value="1"/>
</dbReference>
<dbReference type="Proteomes" id="UP000324832">
    <property type="component" value="Unassembled WGS sequence"/>
</dbReference>